<feature type="transmembrane region" description="Helical" evidence="9">
    <location>
        <begin position="46"/>
        <end position="68"/>
    </location>
</feature>
<name>A0A370H4U7_9HYPH</name>
<evidence type="ECO:0000256" key="8">
    <source>
        <dbReference type="ARBA" id="ARBA00038436"/>
    </source>
</evidence>
<comment type="caution">
    <text evidence="11">The sequence shown here is derived from an EMBL/GenBank/DDBJ whole genome shotgun (WGS) entry which is preliminary data.</text>
</comment>
<comment type="subunit">
    <text evidence="9">The complex comprises the extracytoplasmic solute receptor protein and the two transmembrane proteins.</text>
</comment>
<dbReference type="PANTHER" id="PTHR35011">
    <property type="entry name" value="2,3-DIKETO-L-GULONATE TRAP TRANSPORTER SMALL PERMEASE PROTEIN YIAM"/>
    <property type="match status" value="1"/>
</dbReference>
<comment type="similarity">
    <text evidence="8 9">Belongs to the TRAP transporter small permease family.</text>
</comment>
<reference evidence="11 12" key="1">
    <citation type="submission" date="2018-07" db="EMBL/GenBank/DDBJ databases">
        <title>Genomic Encyclopedia of Type Strains, Phase IV (KMG-IV): sequencing the most valuable type-strain genomes for metagenomic binning, comparative biology and taxonomic classification.</title>
        <authorList>
            <person name="Goeker M."/>
        </authorList>
    </citation>
    <scope>NUCLEOTIDE SEQUENCE [LARGE SCALE GENOMIC DNA]</scope>
    <source>
        <strain evidence="11 12">DSM 14364</strain>
    </source>
</reference>
<keyword evidence="7 9" id="KW-0472">Membrane</keyword>
<keyword evidence="5 9" id="KW-0812">Transmembrane</keyword>
<dbReference type="OrthoDB" id="4964541at2"/>
<evidence type="ECO:0000256" key="4">
    <source>
        <dbReference type="ARBA" id="ARBA00022519"/>
    </source>
</evidence>
<keyword evidence="6 9" id="KW-1133">Transmembrane helix</keyword>
<evidence type="ECO:0000313" key="12">
    <source>
        <dbReference type="Proteomes" id="UP000254925"/>
    </source>
</evidence>
<comment type="caution">
    <text evidence="9">Lacks conserved residue(s) required for the propagation of feature annotation.</text>
</comment>
<keyword evidence="12" id="KW-1185">Reference proteome</keyword>
<evidence type="ECO:0000313" key="11">
    <source>
        <dbReference type="EMBL" id="RDI50492.1"/>
    </source>
</evidence>
<comment type="function">
    <text evidence="9">Part of the tripartite ATP-independent periplasmic (TRAP) transport system.</text>
</comment>
<dbReference type="GO" id="GO:0005886">
    <property type="term" value="C:plasma membrane"/>
    <property type="evidence" value="ECO:0007669"/>
    <property type="project" value="UniProtKB-SubCell"/>
</dbReference>
<dbReference type="AlphaFoldDB" id="A0A370H4U7"/>
<dbReference type="GO" id="GO:0022857">
    <property type="term" value="F:transmembrane transporter activity"/>
    <property type="evidence" value="ECO:0007669"/>
    <property type="project" value="UniProtKB-UniRule"/>
</dbReference>
<keyword evidence="4 9" id="KW-0997">Cell inner membrane</keyword>
<feature type="transmembrane region" description="Helical" evidence="9">
    <location>
        <begin position="89"/>
        <end position="111"/>
    </location>
</feature>
<feature type="transmembrane region" description="Helical" evidence="9">
    <location>
        <begin position="123"/>
        <end position="145"/>
    </location>
</feature>
<feature type="domain" description="Tripartite ATP-independent periplasmic transporters DctQ component" evidence="10">
    <location>
        <begin position="22"/>
        <end position="149"/>
    </location>
</feature>
<evidence type="ECO:0000256" key="2">
    <source>
        <dbReference type="ARBA" id="ARBA00022448"/>
    </source>
</evidence>
<dbReference type="EMBL" id="QQBB01000020">
    <property type="protein sequence ID" value="RDI50492.1"/>
    <property type="molecule type" value="Genomic_DNA"/>
</dbReference>
<dbReference type="PANTHER" id="PTHR35011:SF2">
    <property type="entry name" value="2,3-DIKETO-L-GULONATE TRAP TRANSPORTER SMALL PERMEASE PROTEIN YIAM"/>
    <property type="match status" value="1"/>
</dbReference>
<evidence type="ECO:0000256" key="6">
    <source>
        <dbReference type="ARBA" id="ARBA00022989"/>
    </source>
</evidence>
<comment type="subcellular location">
    <subcellularLocation>
        <location evidence="1 9">Cell inner membrane</location>
        <topology evidence="1 9">Multi-pass membrane protein</topology>
    </subcellularLocation>
</comment>
<dbReference type="RefSeq" id="WP_114773349.1">
    <property type="nucleotide sequence ID" value="NZ_QQBB01000020.1"/>
</dbReference>
<evidence type="ECO:0000259" key="10">
    <source>
        <dbReference type="Pfam" id="PF04290"/>
    </source>
</evidence>
<keyword evidence="3" id="KW-1003">Cell membrane</keyword>
<sequence length="156" mass="17219">MQRFNRSLDILAALLFAAALTLVNIQIVCRFILSISVPWTEEVSRLVFIWLAFLGAALGAREGSLIVIDTLPEVVGPRWDAVMGPIVRLVSLAVIVFLFVGSIPLVNSVWPTTLSTVEWISNGWAYLAFTTSYGLMAIYAATPLVRDITRVIARMH</sequence>
<protein>
    <recommendedName>
        <fullName evidence="9">TRAP transporter small permease protein</fullName>
    </recommendedName>
</protein>
<proteinExistence type="inferred from homology"/>
<dbReference type="Pfam" id="PF04290">
    <property type="entry name" value="DctQ"/>
    <property type="match status" value="1"/>
</dbReference>
<keyword evidence="2 9" id="KW-0813">Transport</keyword>
<evidence type="ECO:0000256" key="7">
    <source>
        <dbReference type="ARBA" id="ARBA00023136"/>
    </source>
</evidence>
<organism evidence="11 12">
    <name type="scientific">Microvirga subterranea</name>
    <dbReference type="NCBI Taxonomy" id="186651"/>
    <lineage>
        <taxon>Bacteria</taxon>
        <taxon>Pseudomonadati</taxon>
        <taxon>Pseudomonadota</taxon>
        <taxon>Alphaproteobacteria</taxon>
        <taxon>Hyphomicrobiales</taxon>
        <taxon>Methylobacteriaceae</taxon>
        <taxon>Microvirga</taxon>
    </lineage>
</organism>
<accession>A0A370H4U7</accession>
<evidence type="ECO:0000256" key="5">
    <source>
        <dbReference type="ARBA" id="ARBA00022692"/>
    </source>
</evidence>
<evidence type="ECO:0000256" key="3">
    <source>
        <dbReference type="ARBA" id="ARBA00022475"/>
    </source>
</evidence>
<dbReference type="GO" id="GO:0015740">
    <property type="term" value="P:C4-dicarboxylate transport"/>
    <property type="evidence" value="ECO:0007669"/>
    <property type="project" value="TreeGrafter"/>
</dbReference>
<evidence type="ECO:0000256" key="9">
    <source>
        <dbReference type="RuleBase" id="RU369079"/>
    </source>
</evidence>
<dbReference type="InterPro" id="IPR007387">
    <property type="entry name" value="TRAP_DctQ"/>
</dbReference>
<dbReference type="InterPro" id="IPR055348">
    <property type="entry name" value="DctQ"/>
</dbReference>
<evidence type="ECO:0000256" key="1">
    <source>
        <dbReference type="ARBA" id="ARBA00004429"/>
    </source>
</evidence>
<gene>
    <name evidence="11" type="ORF">DES45_12011</name>
</gene>
<dbReference type="Proteomes" id="UP000254925">
    <property type="component" value="Unassembled WGS sequence"/>
</dbReference>